<evidence type="ECO:0000256" key="5">
    <source>
        <dbReference type="SAM" id="MobiDB-lite"/>
    </source>
</evidence>
<dbReference type="GO" id="GO:0022857">
    <property type="term" value="F:transmembrane transporter activity"/>
    <property type="evidence" value="ECO:0007669"/>
    <property type="project" value="InterPro"/>
</dbReference>
<keyword evidence="9" id="KW-1185">Reference proteome</keyword>
<comment type="caution">
    <text evidence="8">The sequence shown here is derived from an EMBL/GenBank/DDBJ whole genome shotgun (WGS) entry which is preliminary data.</text>
</comment>
<feature type="region of interest" description="Disordered" evidence="5">
    <location>
        <begin position="493"/>
        <end position="514"/>
    </location>
</feature>
<dbReference type="GeneID" id="19205662"/>
<comment type="subcellular location">
    <subcellularLocation>
        <location evidence="1">Membrane</location>
        <topology evidence="1">Multi-pass membrane protein</topology>
    </subcellularLocation>
</comment>
<keyword evidence="2 6" id="KW-0812">Transmembrane</keyword>
<name>A0A5M3MJP4_CONPW</name>
<organism evidence="8 9">
    <name type="scientific">Coniophora puteana (strain RWD-64-598)</name>
    <name type="common">Brown rot fungus</name>
    <dbReference type="NCBI Taxonomy" id="741705"/>
    <lineage>
        <taxon>Eukaryota</taxon>
        <taxon>Fungi</taxon>
        <taxon>Dikarya</taxon>
        <taxon>Basidiomycota</taxon>
        <taxon>Agaricomycotina</taxon>
        <taxon>Agaricomycetes</taxon>
        <taxon>Agaricomycetidae</taxon>
        <taxon>Boletales</taxon>
        <taxon>Coniophorineae</taxon>
        <taxon>Coniophoraceae</taxon>
        <taxon>Coniophora</taxon>
    </lineage>
</organism>
<dbReference type="OMA" id="MTWIACA"/>
<dbReference type="Pfam" id="PF07690">
    <property type="entry name" value="MFS_1"/>
    <property type="match status" value="1"/>
</dbReference>
<dbReference type="PANTHER" id="PTHR23502">
    <property type="entry name" value="MAJOR FACILITATOR SUPERFAMILY"/>
    <property type="match status" value="1"/>
</dbReference>
<dbReference type="InterPro" id="IPR020846">
    <property type="entry name" value="MFS_dom"/>
</dbReference>
<feature type="transmembrane region" description="Helical" evidence="6">
    <location>
        <begin position="293"/>
        <end position="312"/>
    </location>
</feature>
<dbReference type="InterPro" id="IPR036259">
    <property type="entry name" value="MFS_trans_sf"/>
</dbReference>
<feature type="transmembrane region" description="Helical" evidence="6">
    <location>
        <begin position="211"/>
        <end position="232"/>
    </location>
</feature>
<evidence type="ECO:0000256" key="3">
    <source>
        <dbReference type="ARBA" id="ARBA00022989"/>
    </source>
</evidence>
<dbReference type="SUPFAM" id="SSF103473">
    <property type="entry name" value="MFS general substrate transporter"/>
    <property type="match status" value="1"/>
</dbReference>
<feature type="transmembrane region" description="Helical" evidence="6">
    <location>
        <begin position="389"/>
        <end position="416"/>
    </location>
</feature>
<evidence type="ECO:0000256" key="1">
    <source>
        <dbReference type="ARBA" id="ARBA00004141"/>
    </source>
</evidence>
<sequence length="514" mass="57324">MARLDSAAANTMLNEHNVEVSPTPTIRCDTAGEYTVDFDDNDPRDPANFSYRRKWMITLDACLFTALVGAAASSFSMGYDSMIVDLNCTQFEATVGLSLYALGFGLVPLVTSSFSEEFGRQPLYVVCSFVFMLTQIMIALSRNIQTVIIARALGGAFGSTGATLVGGSIADIWRPHERGLPMALFAFMAVAMTGLGPAIAGWISANPHLQWRWIQWISAMFTGVYFISVLVVMRETRSSIILARIAQQLRKESGDNRYRSRTETERLSLLTLIKMSCTRPIYLLMTEPTVQCFSLWIGFTWGVVFCLVESVSPEFQSIYHFGLGETGSVFVTLIAGSCIGFCLNIYQEKLYAKYYPVKKQEARLYLPCVAALLFPIGMFIYAWTASPNIPWIVPVIGLTIFMTGAFVVYLVVFLYLADCYGTWASSALAGQSLCRNLANFAFPLFTQQMYARLTYHWASTLLACLSLLMIPIPYALFFYGSAIRRRSKVSKKLLEADEASVKRDNTREEKPQQA</sequence>
<evidence type="ECO:0000313" key="9">
    <source>
        <dbReference type="Proteomes" id="UP000053558"/>
    </source>
</evidence>
<feature type="transmembrane region" description="Helical" evidence="6">
    <location>
        <begin position="57"/>
        <end position="79"/>
    </location>
</feature>
<accession>A0A5M3MJP4</accession>
<feature type="transmembrane region" description="Helical" evidence="6">
    <location>
        <begin position="182"/>
        <end position="205"/>
    </location>
</feature>
<evidence type="ECO:0000256" key="6">
    <source>
        <dbReference type="SAM" id="Phobius"/>
    </source>
</evidence>
<feature type="transmembrane region" description="Helical" evidence="6">
    <location>
        <begin position="318"/>
        <end position="343"/>
    </location>
</feature>
<dbReference type="OrthoDB" id="5376138at2759"/>
<dbReference type="Gene3D" id="1.20.1250.20">
    <property type="entry name" value="MFS general substrate transporter like domains"/>
    <property type="match status" value="1"/>
</dbReference>
<feature type="transmembrane region" description="Helical" evidence="6">
    <location>
        <begin position="457"/>
        <end position="482"/>
    </location>
</feature>
<feature type="transmembrane region" description="Helical" evidence="6">
    <location>
        <begin position="148"/>
        <end position="170"/>
    </location>
</feature>
<dbReference type="GO" id="GO:0005886">
    <property type="term" value="C:plasma membrane"/>
    <property type="evidence" value="ECO:0007669"/>
    <property type="project" value="TreeGrafter"/>
</dbReference>
<protein>
    <submittedName>
        <fullName evidence="8">MFS general substrate transporter</fullName>
    </submittedName>
</protein>
<evidence type="ECO:0000259" key="7">
    <source>
        <dbReference type="PROSITE" id="PS50850"/>
    </source>
</evidence>
<dbReference type="PANTHER" id="PTHR23502:SF134">
    <property type="entry name" value="MAJOR FACILITATOR SUPERFAMILY (MFS) PROFILE DOMAIN-CONTAINING PROTEIN-RELATED"/>
    <property type="match status" value="1"/>
</dbReference>
<dbReference type="PROSITE" id="PS50850">
    <property type="entry name" value="MFS"/>
    <property type="match status" value="1"/>
</dbReference>
<reference evidence="9" key="1">
    <citation type="journal article" date="2012" name="Science">
        <title>The Paleozoic origin of enzymatic lignin decomposition reconstructed from 31 fungal genomes.</title>
        <authorList>
            <person name="Floudas D."/>
            <person name="Binder M."/>
            <person name="Riley R."/>
            <person name="Barry K."/>
            <person name="Blanchette R.A."/>
            <person name="Henrissat B."/>
            <person name="Martinez A.T."/>
            <person name="Otillar R."/>
            <person name="Spatafora J.W."/>
            <person name="Yadav J.S."/>
            <person name="Aerts A."/>
            <person name="Benoit I."/>
            <person name="Boyd A."/>
            <person name="Carlson A."/>
            <person name="Copeland A."/>
            <person name="Coutinho P.M."/>
            <person name="de Vries R.P."/>
            <person name="Ferreira P."/>
            <person name="Findley K."/>
            <person name="Foster B."/>
            <person name="Gaskell J."/>
            <person name="Glotzer D."/>
            <person name="Gorecki P."/>
            <person name="Heitman J."/>
            <person name="Hesse C."/>
            <person name="Hori C."/>
            <person name="Igarashi K."/>
            <person name="Jurgens J.A."/>
            <person name="Kallen N."/>
            <person name="Kersten P."/>
            <person name="Kohler A."/>
            <person name="Kuees U."/>
            <person name="Kumar T.K.A."/>
            <person name="Kuo A."/>
            <person name="LaButti K."/>
            <person name="Larrondo L.F."/>
            <person name="Lindquist E."/>
            <person name="Ling A."/>
            <person name="Lombard V."/>
            <person name="Lucas S."/>
            <person name="Lundell T."/>
            <person name="Martin R."/>
            <person name="McLaughlin D.J."/>
            <person name="Morgenstern I."/>
            <person name="Morin E."/>
            <person name="Murat C."/>
            <person name="Nagy L.G."/>
            <person name="Nolan M."/>
            <person name="Ohm R.A."/>
            <person name="Patyshakuliyeva A."/>
            <person name="Rokas A."/>
            <person name="Ruiz-Duenas F.J."/>
            <person name="Sabat G."/>
            <person name="Salamov A."/>
            <person name="Samejima M."/>
            <person name="Schmutz J."/>
            <person name="Slot J.C."/>
            <person name="St John F."/>
            <person name="Stenlid J."/>
            <person name="Sun H."/>
            <person name="Sun S."/>
            <person name="Syed K."/>
            <person name="Tsang A."/>
            <person name="Wiebenga A."/>
            <person name="Young D."/>
            <person name="Pisabarro A."/>
            <person name="Eastwood D.C."/>
            <person name="Martin F."/>
            <person name="Cullen D."/>
            <person name="Grigoriev I.V."/>
            <person name="Hibbett D.S."/>
        </authorList>
    </citation>
    <scope>NUCLEOTIDE SEQUENCE [LARGE SCALE GENOMIC DNA]</scope>
    <source>
        <strain evidence="9">RWD-64-598 SS2</strain>
    </source>
</reference>
<evidence type="ECO:0000256" key="4">
    <source>
        <dbReference type="ARBA" id="ARBA00023136"/>
    </source>
</evidence>
<dbReference type="Proteomes" id="UP000053558">
    <property type="component" value="Unassembled WGS sequence"/>
</dbReference>
<dbReference type="AlphaFoldDB" id="A0A5M3MJP4"/>
<dbReference type="InterPro" id="IPR011701">
    <property type="entry name" value="MFS"/>
</dbReference>
<keyword evidence="4 6" id="KW-0472">Membrane</keyword>
<feature type="transmembrane region" description="Helical" evidence="6">
    <location>
        <begin position="364"/>
        <end position="383"/>
    </location>
</feature>
<dbReference type="CDD" id="cd17323">
    <property type="entry name" value="MFS_Tpo1_MDR_like"/>
    <property type="match status" value="1"/>
</dbReference>
<evidence type="ECO:0000313" key="8">
    <source>
        <dbReference type="EMBL" id="EIW79024.1"/>
    </source>
</evidence>
<proteinExistence type="predicted"/>
<dbReference type="FunFam" id="1.20.1250.20:FF:000082">
    <property type="entry name" value="MFS multidrug transporter, putative"/>
    <property type="match status" value="1"/>
</dbReference>
<keyword evidence="3 6" id="KW-1133">Transmembrane helix</keyword>
<feature type="transmembrane region" description="Helical" evidence="6">
    <location>
        <begin position="123"/>
        <end position="142"/>
    </location>
</feature>
<dbReference type="EMBL" id="JH711581">
    <property type="protein sequence ID" value="EIW79024.1"/>
    <property type="molecule type" value="Genomic_DNA"/>
</dbReference>
<gene>
    <name evidence="8" type="ORF">CONPUDRAFT_166859</name>
</gene>
<evidence type="ECO:0000256" key="2">
    <source>
        <dbReference type="ARBA" id="ARBA00022692"/>
    </source>
</evidence>
<feature type="transmembrane region" description="Helical" evidence="6">
    <location>
        <begin position="423"/>
        <end position="445"/>
    </location>
</feature>
<feature type="transmembrane region" description="Helical" evidence="6">
    <location>
        <begin position="91"/>
        <end position="111"/>
    </location>
</feature>
<dbReference type="KEGG" id="cput:CONPUDRAFT_166859"/>
<feature type="domain" description="Major facilitator superfamily (MFS) profile" evidence="7">
    <location>
        <begin position="57"/>
        <end position="483"/>
    </location>
</feature>
<dbReference type="RefSeq" id="XP_007770758.1">
    <property type="nucleotide sequence ID" value="XM_007772568.1"/>
</dbReference>